<accession>A0A2J7PFS0</accession>
<dbReference type="AlphaFoldDB" id="A0A2J7PFS0"/>
<dbReference type="Pfam" id="PF19311">
    <property type="entry name" value="KELAA"/>
    <property type="match status" value="1"/>
</dbReference>
<evidence type="ECO:0000313" key="5">
    <source>
        <dbReference type="Proteomes" id="UP000235965"/>
    </source>
</evidence>
<protein>
    <submittedName>
        <fullName evidence="4">Protein FAM160B1</fullName>
    </submittedName>
</protein>
<evidence type="ECO:0000259" key="3">
    <source>
        <dbReference type="Pfam" id="PF19314"/>
    </source>
</evidence>
<comment type="similarity">
    <text evidence="1">Belongs to the FHIP family.</text>
</comment>
<dbReference type="InterPro" id="IPR045669">
    <property type="entry name" value="FHIP_C"/>
</dbReference>
<dbReference type="PANTHER" id="PTHR21705">
    <property type="entry name" value="RAI16 PROTEIN-RELATED"/>
    <property type="match status" value="1"/>
</dbReference>
<proteinExistence type="inferred from homology"/>
<dbReference type="Pfam" id="PF10257">
    <property type="entry name" value="RAI16-like"/>
    <property type="match status" value="1"/>
</dbReference>
<sequence length="768" mass="85769">MMMKFYIKRDAVSRTIVENTNIPAHLDQMLKILLEEEASQESGIAGPCLEYLLQHHLLDLLSVFACSDCPPGMRQFTLCFIRKLITQLKHPVLPHVGIYGPIQRLISLCNGRIASPTESAEIQFLCVLCGLICKNPQLTNIFNNQQATEEKGLGTIGNQSSANSKEANPTVSLPRTTIKTLPHRNMCHCMRIEGTLPWMDCDSCKCVQACDSSVEDDNTTKDCVPGAEMEATLHLSAVNSDAPYVLATSPIPSSPAQDSQSSTASSGRMEKFLLLEALLSFLHSADSRVVVKACEGLMVMASLPSDVFARSVACHSDLCTILANKLNTLFATIPPDIDPNDIDDMQVNWGLDSPVWTDSSQFPGCRQVAAFLAWLDYCDQLVRESHPILGTALANSVRLEFLEKILGPALLQPDASNEVFITAFISKCLKQVSAPALLTEFLYWLVGENREPELPGLSTCPMRQHLLYNCFHKEDEVSLETLRLFEVLLQKRNEHVLHCLVLVYLTSRSYYDSSASDSLIGSWSDEEDERERQRDSPLLDFSPGSSPVSRTLAPSSINKVINSFLFLLPQHLHSTTDPDETGYEQYVQDADRQYQACTTQCACYGWPNEATFPESAEYDDSCSSDSRPEADHGCQFYEGPFLRMIFTRIARLPYQPYEINLQLTGLVSHLAMLPHPYLHEYLLNPLLPLRSEANSLFSILQLVAGELMSQIPAMKNYKHLLYVTRQKLLGDGSDIQEEENSLLESMVVLEEFCKELAAIAFVKYHHSS</sequence>
<comment type="caution">
    <text evidence="4">The sequence shown here is derived from an EMBL/GenBank/DDBJ whole genome shotgun (WGS) entry which is preliminary data.</text>
</comment>
<gene>
    <name evidence="4" type="ORF">B7P43_G14385</name>
</gene>
<dbReference type="OrthoDB" id="5350595at2759"/>
<name>A0A2J7PFS0_9NEOP</name>
<reference evidence="4 5" key="1">
    <citation type="submission" date="2017-12" db="EMBL/GenBank/DDBJ databases">
        <title>Hemimetabolous genomes reveal molecular basis of termite eusociality.</title>
        <authorList>
            <person name="Harrison M.C."/>
            <person name="Jongepier E."/>
            <person name="Robertson H.M."/>
            <person name="Arning N."/>
            <person name="Bitard-Feildel T."/>
            <person name="Chao H."/>
            <person name="Childers C.P."/>
            <person name="Dinh H."/>
            <person name="Doddapaneni H."/>
            <person name="Dugan S."/>
            <person name="Gowin J."/>
            <person name="Greiner C."/>
            <person name="Han Y."/>
            <person name="Hu H."/>
            <person name="Hughes D.S.T."/>
            <person name="Huylmans A.-K."/>
            <person name="Kemena C."/>
            <person name="Kremer L.P.M."/>
            <person name="Lee S.L."/>
            <person name="Lopez-Ezquerra A."/>
            <person name="Mallet L."/>
            <person name="Monroy-Kuhn J.M."/>
            <person name="Moser A."/>
            <person name="Murali S.C."/>
            <person name="Muzny D.M."/>
            <person name="Otani S."/>
            <person name="Piulachs M.-D."/>
            <person name="Poelchau M."/>
            <person name="Qu J."/>
            <person name="Schaub F."/>
            <person name="Wada-Katsumata A."/>
            <person name="Worley K.C."/>
            <person name="Xie Q."/>
            <person name="Ylla G."/>
            <person name="Poulsen M."/>
            <person name="Gibbs R.A."/>
            <person name="Schal C."/>
            <person name="Richards S."/>
            <person name="Belles X."/>
            <person name="Korb J."/>
            <person name="Bornberg-Bauer E."/>
        </authorList>
    </citation>
    <scope>NUCLEOTIDE SEQUENCE [LARGE SCALE GENOMIC DNA]</scope>
    <source>
        <tissue evidence="4">Whole body</tissue>
    </source>
</reference>
<dbReference type="EMBL" id="NEVH01025649">
    <property type="protein sequence ID" value="PNF15185.1"/>
    <property type="molecule type" value="Genomic_DNA"/>
</dbReference>
<organism evidence="4 5">
    <name type="scientific">Cryptotermes secundus</name>
    <dbReference type="NCBI Taxonomy" id="105785"/>
    <lineage>
        <taxon>Eukaryota</taxon>
        <taxon>Metazoa</taxon>
        <taxon>Ecdysozoa</taxon>
        <taxon>Arthropoda</taxon>
        <taxon>Hexapoda</taxon>
        <taxon>Insecta</taxon>
        <taxon>Pterygota</taxon>
        <taxon>Neoptera</taxon>
        <taxon>Polyneoptera</taxon>
        <taxon>Dictyoptera</taxon>
        <taxon>Blattodea</taxon>
        <taxon>Blattoidea</taxon>
        <taxon>Termitoidae</taxon>
        <taxon>Kalotermitidae</taxon>
        <taxon>Cryptotermitinae</taxon>
        <taxon>Cryptotermes</taxon>
    </lineage>
</organism>
<keyword evidence="5" id="KW-1185">Reference proteome</keyword>
<dbReference type="PANTHER" id="PTHR21705:SF12">
    <property type="entry name" value="FHF COMPLEX SUBUNIT HOOK-INTERACTING PROTEIN C-TERMINAL DOMAIN-CONTAINING PROTEIN"/>
    <property type="match status" value="1"/>
</dbReference>
<evidence type="ECO:0000256" key="1">
    <source>
        <dbReference type="ARBA" id="ARBA00024336"/>
    </source>
</evidence>
<evidence type="ECO:0000313" key="4">
    <source>
        <dbReference type="EMBL" id="PNF15185.1"/>
    </source>
</evidence>
<dbReference type="Proteomes" id="UP000235965">
    <property type="component" value="Unassembled WGS sequence"/>
</dbReference>
<feature type="region of interest" description="Disordered" evidence="2">
    <location>
        <begin position="514"/>
        <end position="550"/>
    </location>
</feature>
<evidence type="ECO:0000256" key="2">
    <source>
        <dbReference type="SAM" id="MobiDB-lite"/>
    </source>
</evidence>
<dbReference type="Pfam" id="PF19314">
    <property type="entry name" value="DUF5917"/>
    <property type="match status" value="1"/>
</dbReference>
<feature type="domain" description="FHF complex subunit HOOK-interacting protein C-terminal" evidence="3">
    <location>
        <begin position="638"/>
        <end position="730"/>
    </location>
</feature>
<dbReference type="InParanoid" id="A0A2J7PFS0"/>
<dbReference type="STRING" id="105785.A0A2J7PFS0"/>
<dbReference type="InterPro" id="IPR045668">
    <property type="entry name" value="FHIP_KELAA_motif"/>
</dbReference>
<dbReference type="InterPro" id="IPR019384">
    <property type="entry name" value="FHIP"/>
</dbReference>